<evidence type="ECO:0000313" key="2">
    <source>
        <dbReference type="Proteomes" id="UP000789525"/>
    </source>
</evidence>
<organism evidence="1 2">
    <name type="scientific">Acaulospora colombiana</name>
    <dbReference type="NCBI Taxonomy" id="27376"/>
    <lineage>
        <taxon>Eukaryota</taxon>
        <taxon>Fungi</taxon>
        <taxon>Fungi incertae sedis</taxon>
        <taxon>Mucoromycota</taxon>
        <taxon>Glomeromycotina</taxon>
        <taxon>Glomeromycetes</taxon>
        <taxon>Diversisporales</taxon>
        <taxon>Acaulosporaceae</taxon>
        <taxon>Acaulospora</taxon>
    </lineage>
</organism>
<gene>
    <name evidence="1" type="ORF">ACOLOM_LOCUS13132</name>
</gene>
<dbReference type="Proteomes" id="UP000789525">
    <property type="component" value="Unassembled WGS sequence"/>
</dbReference>
<accession>A0ACA9QP17</accession>
<protein>
    <submittedName>
        <fullName evidence="1">406_t:CDS:1</fullName>
    </submittedName>
</protein>
<dbReference type="EMBL" id="CAJVPT010058007">
    <property type="protein sequence ID" value="CAG8759581.1"/>
    <property type="molecule type" value="Genomic_DNA"/>
</dbReference>
<proteinExistence type="predicted"/>
<feature type="non-terminal residue" evidence="1">
    <location>
        <position position="248"/>
    </location>
</feature>
<sequence>DYPYTTVPNQVHRLFRAQQLHDRKHYDERMSADPETRKKMEQIDYLRPIIADADTGHGGISTVMKLAKIFAESGASAIHLEDQLHGGKKCGHQAGKVIVPTSTHITRLIASRFQLDVIGSTMHLIARTDSESAKLISSTVDKNDHEFILGTTVEGSALAEVLDDAEAKGLNGPEVDKVEKSWLDTHPLVTFDEAVKQEISKSELSNKDAAFEEYKRLSTGKSNGEARRAAKQNGRTRVDRLTKDPGRL</sequence>
<evidence type="ECO:0000313" key="1">
    <source>
        <dbReference type="EMBL" id="CAG8759581.1"/>
    </source>
</evidence>
<feature type="non-terminal residue" evidence="1">
    <location>
        <position position="1"/>
    </location>
</feature>
<keyword evidence="2" id="KW-1185">Reference proteome</keyword>
<reference evidence="1" key="1">
    <citation type="submission" date="2021-06" db="EMBL/GenBank/DDBJ databases">
        <authorList>
            <person name="Kallberg Y."/>
            <person name="Tangrot J."/>
            <person name="Rosling A."/>
        </authorList>
    </citation>
    <scope>NUCLEOTIDE SEQUENCE</scope>
    <source>
        <strain evidence="1">CL356</strain>
    </source>
</reference>
<comment type="caution">
    <text evidence="1">The sequence shown here is derived from an EMBL/GenBank/DDBJ whole genome shotgun (WGS) entry which is preliminary data.</text>
</comment>
<name>A0ACA9QP17_9GLOM</name>